<dbReference type="EMBL" id="CP062006">
    <property type="protein sequence ID" value="QTC88657.1"/>
    <property type="molecule type" value="Genomic_DNA"/>
</dbReference>
<evidence type="ECO:0000256" key="1">
    <source>
        <dbReference type="SAM" id="MobiDB-lite"/>
    </source>
</evidence>
<feature type="region of interest" description="Disordered" evidence="1">
    <location>
        <begin position="72"/>
        <end position="96"/>
    </location>
</feature>
<dbReference type="Proteomes" id="UP000663942">
    <property type="component" value="Chromosome"/>
</dbReference>
<name>A0ABX7SLT1_9CAUL</name>
<accession>A0ABX7SLT1</accession>
<keyword evidence="3" id="KW-1185">Reference proteome</keyword>
<reference evidence="2 3" key="1">
    <citation type="submission" date="2020-09" db="EMBL/GenBank/DDBJ databases">
        <title>Brevundimonas sp. LVF1 isolated from an oligotrophic pond in Goettingen, Germany.</title>
        <authorList>
            <person name="Friedrich I."/>
            <person name="Klassen A."/>
            <person name="Neubauer H."/>
            <person name="Schneider D."/>
            <person name="Hertel R."/>
            <person name="Daniel R."/>
        </authorList>
    </citation>
    <scope>NUCLEOTIDE SEQUENCE [LARGE SCALE GENOMIC DNA]</scope>
    <source>
        <strain evidence="2 3">LVF1</strain>
    </source>
</reference>
<gene>
    <name evidence="2" type="ORF">IFE19_04610</name>
</gene>
<sequence length="96" mass="10039">MVPPPAELCVQVDVGGDRAGHLDCAAEVLQRAARLAQSQARAAFEAPTPDVRSSDLIVGVANQTATRQRLGANFGLSVHPQRPVRPAPTPRPGGQP</sequence>
<organism evidence="2 3">
    <name type="scientific">Brevundimonas pondensis</name>
    <dbReference type="NCBI Taxonomy" id="2774189"/>
    <lineage>
        <taxon>Bacteria</taxon>
        <taxon>Pseudomonadati</taxon>
        <taxon>Pseudomonadota</taxon>
        <taxon>Alphaproteobacteria</taxon>
        <taxon>Caulobacterales</taxon>
        <taxon>Caulobacteraceae</taxon>
        <taxon>Brevundimonas</taxon>
    </lineage>
</organism>
<evidence type="ECO:0000313" key="3">
    <source>
        <dbReference type="Proteomes" id="UP000663942"/>
    </source>
</evidence>
<proteinExistence type="predicted"/>
<protein>
    <submittedName>
        <fullName evidence="2">Uncharacterized protein</fullName>
    </submittedName>
</protein>
<feature type="compositionally biased region" description="Pro residues" evidence="1">
    <location>
        <begin position="83"/>
        <end position="96"/>
    </location>
</feature>
<dbReference type="RefSeq" id="WP_207826107.1">
    <property type="nucleotide sequence ID" value="NZ_CP062006.1"/>
</dbReference>
<evidence type="ECO:0000313" key="2">
    <source>
        <dbReference type="EMBL" id="QTC88657.1"/>
    </source>
</evidence>